<evidence type="ECO:0000313" key="3">
    <source>
        <dbReference type="EMBL" id="OUJ03958.1"/>
    </source>
</evidence>
<sequence>MSDPDAPPPPLISFGIKAFIFAALMALGAGVVGMAVLRPNRPVAQCDMSEPDDEGCTPATADQYAHSHTGGSGVFFYPGFRSSRFGASRYGGDGRSSGGAEESVGHAGFGKGAGAHGAGGE</sequence>
<accession>A0A1Z5YX92</accession>
<feature type="transmembrane region" description="Helical" evidence="2">
    <location>
        <begin position="12"/>
        <end position="37"/>
    </location>
</feature>
<comment type="caution">
    <text evidence="3">The sequence shown here is derived from an EMBL/GenBank/DDBJ whole genome shotgun (WGS) entry which is preliminary data.</text>
</comment>
<dbReference type="EMBL" id="JOMQ01000008">
    <property type="protein sequence ID" value="OUJ03958.1"/>
    <property type="molecule type" value="Genomic_DNA"/>
</dbReference>
<keyword evidence="2" id="KW-0472">Membrane</keyword>
<evidence type="ECO:0000256" key="1">
    <source>
        <dbReference type="SAM" id="MobiDB-lite"/>
    </source>
</evidence>
<keyword evidence="2" id="KW-1133">Transmembrane helix</keyword>
<protein>
    <submittedName>
        <fullName evidence="3">Uncharacterized protein</fullName>
    </submittedName>
</protein>
<keyword evidence="2" id="KW-0812">Transmembrane</keyword>
<evidence type="ECO:0000313" key="4">
    <source>
        <dbReference type="Proteomes" id="UP000196086"/>
    </source>
</evidence>
<organism evidence="3 4">
    <name type="scientific">Acetobacter cibinongensis</name>
    <dbReference type="NCBI Taxonomy" id="146475"/>
    <lineage>
        <taxon>Bacteria</taxon>
        <taxon>Pseudomonadati</taxon>
        <taxon>Pseudomonadota</taxon>
        <taxon>Alphaproteobacteria</taxon>
        <taxon>Acetobacterales</taxon>
        <taxon>Acetobacteraceae</taxon>
        <taxon>Acetobacter</taxon>
    </lineage>
</organism>
<gene>
    <name evidence="3" type="ORF">HK14_14720</name>
</gene>
<dbReference type="Proteomes" id="UP000196086">
    <property type="component" value="Unassembled WGS sequence"/>
</dbReference>
<dbReference type="RefSeq" id="WP_086650469.1">
    <property type="nucleotide sequence ID" value="NZ_JOMQ01000008.1"/>
</dbReference>
<feature type="region of interest" description="Disordered" evidence="1">
    <location>
        <begin position="90"/>
        <end position="121"/>
    </location>
</feature>
<feature type="compositionally biased region" description="Gly residues" evidence="1">
    <location>
        <begin position="107"/>
        <end position="121"/>
    </location>
</feature>
<reference evidence="3 4" key="1">
    <citation type="submission" date="2014-06" db="EMBL/GenBank/DDBJ databases">
        <authorList>
            <person name="Ju J."/>
            <person name="Zhang J."/>
        </authorList>
    </citation>
    <scope>NUCLEOTIDE SEQUENCE [LARGE SCALE GENOMIC DNA]</scope>
    <source>
        <strain evidence="3 4">DsW_47</strain>
    </source>
</reference>
<evidence type="ECO:0000256" key="2">
    <source>
        <dbReference type="SAM" id="Phobius"/>
    </source>
</evidence>
<name>A0A1Z5YX92_9PROT</name>
<proteinExistence type="predicted"/>
<dbReference type="AlphaFoldDB" id="A0A1Z5YX92"/>